<comment type="subcellular location">
    <subcellularLocation>
        <location evidence="15">Endomembrane system</location>
        <topology evidence="15">Single-pass type I membrane protein</topology>
    </subcellularLocation>
    <subcellularLocation>
        <location evidence="1">Endosome</location>
    </subcellularLocation>
</comment>
<dbReference type="AlphaFoldDB" id="A0A3P8P882"/>
<keyword evidence="9" id="KW-0391">Immunity</keyword>
<evidence type="ECO:0000256" key="3">
    <source>
        <dbReference type="ARBA" id="ARBA00022588"/>
    </source>
</evidence>
<evidence type="ECO:0000256" key="6">
    <source>
        <dbReference type="ARBA" id="ARBA00022729"/>
    </source>
</evidence>
<dbReference type="InterPro" id="IPR003591">
    <property type="entry name" value="Leu-rich_rpt_typical-subtyp"/>
</dbReference>
<dbReference type="PANTHER" id="PTHR47410">
    <property type="entry name" value="TOLL-LIKE RECEPTOR 7-RELATED"/>
    <property type="match status" value="1"/>
</dbReference>
<keyword evidence="11 16" id="KW-0472">Membrane</keyword>
<dbReference type="InterPro" id="IPR035897">
    <property type="entry name" value="Toll_tir_struct_dom_sf"/>
</dbReference>
<keyword evidence="4" id="KW-0433">Leucine-rich repeat</keyword>
<keyword evidence="19" id="KW-1185">Reference proteome</keyword>
<evidence type="ECO:0000313" key="18">
    <source>
        <dbReference type="Ensembl" id="ENSACLP00000013218.2"/>
    </source>
</evidence>
<dbReference type="InterPro" id="IPR032675">
    <property type="entry name" value="LRR_dom_sf"/>
</dbReference>
<reference evidence="18" key="3">
    <citation type="submission" date="2025-09" db="UniProtKB">
        <authorList>
            <consortium name="Ensembl"/>
        </authorList>
    </citation>
    <scope>IDENTIFICATION</scope>
</reference>
<dbReference type="GeneTree" id="ENSGT00940000163875"/>
<evidence type="ECO:0000256" key="5">
    <source>
        <dbReference type="ARBA" id="ARBA00022692"/>
    </source>
</evidence>
<dbReference type="GO" id="GO:0005886">
    <property type="term" value="C:plasma membrane"/>
    <property type="evidence" value="ECO:0007669"/>
    <property type="project" value="TreeGrafter"/>
</dbReference>
<keyword evidence="5 16" id="KW-0812">Transmembrane</keyword>
<evidence type="ECO:0000256" key="16">
    <source>
        <dbReference type="SAM" id="Phobius"/>
    </source>
</evidence>
<keyword evidence="6" id="KW-0732">Signal</keyword>
<dbReference type="PROSITE" id="PS50104">
    <property type="entry name" value="TIR"/>
    <property type="match status" value="1"/>
</dbReference>
<organism evidence="18 19">
    <name type="scientific">Astatotilapia calliptera</name>
    <name type="common">Eastern happy</name>
    <name type="synonym">Chromis callipterus</name>
    <dbReference type="NCBI Taxonomy" id="8154"/>
    <lineage>
        <taxon>Eukaryota</taxon>
        <taxon>Metazoa</taxon>
        <taxon>Chordata</taxon>
        <taxon>Craniata</taxon>
        <taxon>Vertebrata</taxon>
        <taxon>Euteleostomi</taxon>
        <taxon>Actinopterygii</taxon>
        <taxon>Neopterygii</taxon>
        <taxon>Teleostei</taxon>
        <taxon>Neoteleostei</taxon>
        <taxon>Acanthomorphata</taxon>
        <taxon>Ovalentaria</taxon>
        <taxon>Cichlomorphae</taxon>
        <taxon>Cichliformes</taxon>
        <taxon>Cichlidae</taxon>
        <taxon>African cichlids</taxon>
        <taxon>Pseudocrenilabrinae</taxon>
        <taxon>Haplochromini</taxon>
        <taxon>Astatotilapia</taxon>
    </lineage>
</organism>
<dbReference type="InterPro" id="IPR000483">
    <property type="entry name" value="Cys-rich_flank_reg_C"/>
</dbReference>
<dbReference type="GO" id="GO:0002224">
    <property type="term" value="P:toll-like receptor signaling pathway"/>
    <property type="evidence" value="ECO:0007669"/>
    <property type="project" value="TreeGrafter"/>
</dbReference>
<dbReference type="Pfam" id="PF01582">
    <property type="entry name" value="TIR"/>
    <property type="match status" value="1"/>
</dbReference>
<evidence type="ECO:0000256" key="2">
    <source>
        <dbReference type="ARBA" id="ARBA00009634"/>
    </source>
</evidence>
<dbReference type="SUPFAM" id="SSF52200">
    <property type="entry name" value="Toll/Interleukin receptor TIR domain"/>
    <property type="match status" value="1"/>
</dbReference>
<dbReference type="Proteomes" id="UP000265100">
    <property type="component" value="Chromosome 20"/>
</dbReference>
<keyword evidence="3" id="KW-0399">Innate immunity</keyword>
<dbReference type="PANTHER" id="PTHR47410:SF4">
    <property type="entry name" value="TOLL-LIKE RECEPTOR 9"/>
    <property type="match status" value="1"/>
</dbReference>
<evidence type="ECO:0000256" key="9">
    <source>
        <dbReference type="ARBA" id="ARBA00022859"/>
    </source>
</evidence>
<dbReference type="Gene3D" id="3.40.50.10140">
    <property type="entry name" value="Toll/interleukin-1 receptor homology (TIR) domain"/>
    <property type="match status" value="1"/>
</dbReference>
<evidence type="ECO:0000256" key="13">
    <source>
        <dbReference type="ARBA" id="ARBA00023180"/>
    </source>
</evidence>
<feature type="transmembrane region" description="Helical" evidence="16">
    <location>
        <begin position="877"/>
        <end position="899"/>
    </location>
</feature>
<evidence type="ECO:0000256" key="11">
    <source>
        <dbReference type="ARBA" id="ARBA00023136"/>
    </source>
</evidence>
<dbReference type="InterPro" id="IPR001611">
    <property type="entry name" value="Leu-rich_rpt"/>
</dbReference>
<dbReference type="GO" id="GO:0032755">
    <property type="term" value="P:positive regulation of interleukin-6 production"/>
    <property type="evidence" value="ECO:0007669"/>
    <property type="project" value="TreeGrafter"/>
</dbReference>
<dbReference type="GO" id="GO:0006954">
    <property type="term" value="P:inflammatory response"/>
    <property type="evidence" value="ECO:0007669"/>
    <property type="project" value="UniProtKB-KW"/>
</dbReference>
<dbReference type="Bgee" id="ENSACLG00000009053">
    <property type="expression patterns" value="Expressed in spleen and 1 other cell type or tissue"/>
</dbReference>
<evidence type="ECO:0000256" key="8">
    <source>
        <dbReference type="ARBA" id="ARBA00022753"/>
    </source>
</evidence>
<dbReference type="GO" id="GO:0007249">
    <property type="term" value="P:canonical NF-kappaB signal transduction"/>
    <property type="evidence" value="ECO:0007669"/>
    <property type="project" value="TreeGrafter"/>
</dbReference>
<keyword evidence="12" id="KW-0675">Receptor</keyword>
<dbReference type="PROSITE" id="PS51450">
    <property type="entry name" value="LRR"/>
    <property type="match status" value="6"/>
</dbReference>
<evidence type="ECO:0000256" key="7">
    <source>
        <dbReference type="ARBA" id="ARBA00022737"/>
    </source>
</evidence>
<comment type="similarity">
    <text evidence="2">Belongs to the Toll-like receptor family.</text>
</comment>
<dbReference type="GO" id="GO:0051607">
    <property type="term" value="P:defense response to virus"/>
    <property type="evidence" value="ECO:0007669"/>
    <property type="project" value="TreeGrafter"/>
</dbReference>
<evidence type="ECO:0000256" key="1">
    <source>
        <dbReference type="ARBA" id="ARBA00004177"/>
    </source>
</evidence>
<sequence length="1094" mass="126341">MYIIWYPQTCCKQLNLILLTFFQALVKNILILSQLFPLVKTINTKFLPCDTNLNETKVDCSDRPLKHVPFIKATSVAYIDLSRTKINRVWPHAFTGVPNLHTLKLSGNCQPGSPRALEDRSCRVKISRYAFKPLLTLKHLDLSGNSLAYIPWLPASLEVLHLENNQIFNIIYPLNTPHLEKLFLSKNCFYANPCNQSFYISEKVFQELPKLKNLTLGYNNLTAIPKGLPLSLESLDLRENTITEVLEKAFFKMTALEDLNLEWNCQRCDHAARPCFPCPHNQSLKLHSNSFYSENSSITILSLRGNSLKTFPKDLFRPLKKLKILDLSDNLLAHAMQNGTFFKELTGVKWLSLIYNYEPLKTFPELNLSPYFNNMSDLQYLLLSGNFFLKFSGESVEVLSKLKSLRVIELRMNFINTFNMTFVKQLPSLTSVDLSQNMLNFLECSSISRPGTVDVNLYAGSLHNQPLTLMDRDVTSRNSVWETDPLNALEMLEDSVTNIPTLLGFQHRADVLDKRFPVITSLWDLRNFHCKNKLTFDLSQNDIVYLNKHVVSGMENAVCLDLSFNYMNQALRGGVFEGMTHLEFLNLSYNRLDLYYNDAFRELNSSLKILDISNNDFHFNMRGMGHRFEFLENLNQLEALSLANNAIGMRINQRLICNSLKYFDFSGNHLNIMWDSDNNKYTHFFQNLTNLTYLDISNNHLKSLSSEVLSNLPSSLRALIVSSNSLNYFPWLNISALTSLHYLNLNHNFLYKLPNYAVIFGVNFTFLDLSHNRLSYIPEDFFNNAKSLKHLYLSHNQIKELNREHLPVLFKNGTRLENLTLHANPFKCDCNTSWLADFLSTTPVHIPYLTTDVRCEFPESQQGESILSMDQRSCQDIYGSVAFVACSFMTLVFTVLPLLKHLYGWDMWYCLQVLWAGHKGYSQIAGTDSHYQYDAFVVFDTSNQAVRDWVYNELTVNLENSGHRRFCLCLEERDWIPGLSCIENLHNAVYRSVKTIFVLSRGVNGNVNGVIRQAFFMVQQRLLDEKVDVAVLVLMDKIFPKLKYLQLRKRLCRKSVLSWPHHPCAQPLFWNQMRMALSSDNLKFYDNNMSESFI</sequence>
<evidence type="ECO:0000259" key="17">
    <source>
        <dbReference type="PROSITE" id="PS50104"/>
    </source>
</evidence>
<evidence type="ECO:0000256" key="10">
    <source>
        <dbReference type="ARBA" id="ARBA00022989"/>
    </source>
</evidence>
<dbReference type="Gene3D" id="3.80.10.10">
    <property type="entry name" value="Ribonuclease Inhibitor"/>
    <property type="match status" value="1"/>
</dbReference>
<name>A0A3P8P882_ASTCA</name>
<dbReference type="GO" id="GO:0045087">
    <property type="term" value="P:innate immune response"/>
    <property type="evidence" value="ECO:0007669"/>
    <property type="project" value="UniProtKB-KW"/>
</dbReference>
<evidence type="ECO:0000313" key="19">
    <source>
        <dbReference type="Proteomes" id="UP000265100"/>
    </source>
</evidence>
<keyword evidence="7" id="KW-0677">Repeat</keyword>
<proteinExistence type="inferred from homology"/>
<dbReference type="InterPro" id="IPR000157">
    <property type="entry name" value="TIR_dom"/>
</dbReference>
<dbReference type="SUPFAM" id="SSF52058">
    <property type="entry name" value="L domain-like"/>
    <property type="match status" value="2"/>
</dbReference>
<dbReference type="SMART" id="SM00082">
    <property type="entry name" value="LRRCT"/>
    <property type="match status" value="1"/>
</dbReference>
<dbReference type="SMART" id="SM00364">
    <property type="entry name" value="LRR_BAC"/>
    <property type="match status" value="8"/>
</dbReference>
<keyword evidence="10 16" id="KW-1133">Transmembrane helix</keyword>
<evidence type="ECO:0000256" key="4">
    <source>
        <dbReference type="ARBA" id="ARBA00022614"/>
    </source>
</evidence>
<dbReference type="Pfam" id="PF00560">
    <property type="entry name" value="LRR_1"/>
    <property type="match status" value="1"/>
</dbReference>
<reference evidence="18" key="1">
    <citation type="submission" date="2018-05" db="EMBL/GenBank/DDBJ databases">
        <authorList>
            <person name="Datahose"/>
        </authorList>
    </citation>
    <scope>NUCLEOTIDE SEQUENCE</scope>
</reference>
<feature type="domain" description="TIR" evidence="17">
    <location>
        <begin position="931"/>
        <end position="1077"/>
    </location>
</feature>
<keyword evidence="13" id="KW-0325">Glycoprotein</keyword>
<keyword evidence="8" id="KW-0967">Endosome</keyword>
<evidence type="ECO:0000256" key="14">
    <source>
        <dbReference type="ARBA" id="ARBA00023198"/>
    </source>
</evidence>
<dbReference type="FunFam" id="3.40.50.10140:FF:000003">
    <property type="entry name" value="Toll-like receptor 7"/>
    <property type="match status" value="1"/>
</dbReference>
<dbReference type="GO" id="GO:1902533">
    <property type="term" value="P:positive regulation of intracellular signal transduction"/>
    <property type="evidence" value="ECO:0007669"/>
    <property type="project" value="UniProtKB-ARBA"/>
</dbReference>
<reference evidence="18" key="2">
    <citation type="submission" date="2025-08" db="UniProtKB">
        <authorList>
            <consortium name="Ensembl"/>
        </authorList>
    </citation>
    <scope>IDENTIFICATION</scope>
</reference>
<keyword evidence="14" id="KW-0395">Inflammatory response</keyword>
<accession>A0A3P8P882</accession>
<dbReference type="Ensembl" id="ENSACLT00000013547.2">
    <property type="protein sequence ID" value="ENSACLP00000013218.2"/>
    <property type="gene ID" value="ENSACLG00000009053.2"/>
</dbReference>
<dbReference type="GO" id="GO:0005768">
    <property type="term" value="C:endosome"/>
    <property type="evidence" value="ECO:0007669"/>
    <property type="project" value="UniProtKB-SubCell"/>
</dbReference>
<protein>
    <recommendedName>
        <fullName evidence="17">TIR domain-containing protein</fullName>
    </recommendedName>
</protein>
<dbReference type="GO" id="GO:0038187">
    <property type="term" value="F:pattern recognition receptor activity"/>
    <property type="evidence" value="ECO:0007669"/>
    <property type="project" value="TreeGrafter"/>
</dbReference>
<dbReference type="Pfam" id="PF13855">
    <property type="entry name" value="LRR_8"/>
    <property type="match status" value="3"/>
</dbReference>
<evidence type="ECO:0000256" key="12">
    <source>
        <dbReference type="ARBA" id="ARBA00023170"/>
    </source>
</evidence>
<dbReference type="SMART" id="SM00369">
    <property type="entry name" value="LRR_TYP"/>
    <property type="match status" value="12"/>
</dbReference>
<dbReference type="SMART" id="SM00365">
    <property type="entry name" value="LRR_SD22"/>
    <property type="match status" value="5"/>
</dbReference>
<evidence type="ECO:0000256" key="15">
    <source>
        <dbReference type="ARBA" id="ARBA00046288"/>
    </source>
</evidence>